<keyword evidence="2" id="KW-1185">Reference proteome</keyword>
<dbReference type="EMBL" id="AWUE01011143">
    <property type="protein sequence ID" value="OMP10907.1"/>
    <property type="molecule type" value="Genomic_DNA"/>
</dbReference>
<organism evidence="1 2">
    <name type="scientific">Corchorus olitorius</name>
    <dbReference type="NCBI Taxonomy" id="93759"/>
    <lineage>
        <taxon>Eukaryota</taxon>
        <taxon>Viridiplantae</taxon>
        <taxon>Streptophyta</taxon>
        <taxon>Embryophyta</taxon>
        <taxon>Tracheophyta</taxon>
        <taxon>Spermatophyta</taxon>
        <taxon>Magnoliopsida</taxon>
        <taxon>eudicotyledons</taxon>
        <taxon>Gunneridae</taxon>
        <taxon>Pentapetalae</taxon>
        <taxon>rosids</taxon>
        <taxon>malvids</taxon>
        <taxon>Malvales</taxon>
        <taxon>Malvaceae</taxon>
        <taxon>Grewioideae</taxon>
        <taxon>Apeibeae</taxon>
        <taxon>Corchorus</taxon>
    </lineage>
</organism>
<gene>
    <name evidence="1" type="ORF">COLO4_04177</name>
</gene>
<evidence type="ECO:0000313" key="2">
    <source>
        <dbReference type="Proteomes" id="UP000187203"/>
    </source>
</evidence>
<protein>
    <submittedName>
        <fullName evidence="1">Uncharacterized protein</fullName>
    </submittedName>
</protein>
<dbReference type="AlphaFoldDB" id="A0A1R3KV35"/>
<dbReference type="Proteomes" id="UP000187203">
    <property type="component" value="Unassembled WGS sequence"/>
</dbReference>
<proteinExistence type="predicted"/>
<reference evidence="2" key="1">
    <citation type="submission" date="2013-09" db="EMBL/GenBank/DDBJ databases">
        <title>Corchorus olitorius genome sequencing.</title>
        <authorList>
            <person name="Alam M."/>
            <person name="Haque M.S."/>
            <person name="Islam M.S."/>
            <person name="Emdad E.M."/>
            <person name="Islam M.M."/>
            <person name="Ahmed B."/>
            <person name="Halim A."/>
            <person name="Hossen Q.M.M."/>
            <person name="Hossain M.Z."/>
            <person name="Ahmed R."/>
            <person name="Khan M.M."/>
            <person name="Islam R."/>
            <person name="Rashid M.M."/>
            <person name="Khan S.A."/>
            <person name="Rahman M.S."/>
            <person name="Alam M."/>
            <person name="Yahiya A.S."/>
            <person name="Khan M.S."/>
            <person name="Azam M.S."/>
            <person name="Haque T."/>
            <person name="Lashkar M.Z.H."/>
            <person name="Akhand A.I."/>
            <person name="Morshed G."/>
            <person name="Roy S."/>
            <person name="Uddin K.S."/>
            <person name="Rabeya T."/>
            <person name="Hossain A.S."/>
            <person name="Chowdhury A."/>
            <person name="Snigdha A.R."/>
            <person name="Mortoza M.S."/>
            <person name="Matin S.A."/>
            <person name="Hoque S.M.E."/>
            <person name="Islam M.K."/>
            <person name="Roy D.K."/>
            <person name="Haider R."/>
            <person name="Moosa M.M."/>
            <person name="Elias S.M."/>
            <person name="Hasan A.M."/>
            <person name="Jahan S."/>
            <person name="Shafiuddin M."/>
            <person name="Mahmood N."/>
            <person name="Shommy N.S."/>
        </authorList>
    </citation>
    <scope>NUCLEOTIDE SEQUENCE [LARGE SCALE GENOMIC DNA]</scope>
    <source>
        <strain evidence="2">cv. O-4</strain>
    </source>
</reference>
<accession>A0A1R3KV35</accession>
<evidence type="ECO:0000313" key="1">
    <source>
        <dbReference type="EMBL" id="OMP10907.1"/>
    </source>
</evidence>
<comment type="caution">
    <text evidence="1">The sequence shown here is derived from an EMBL/GenBank/DDBJ whole genome shotgun (WGS) entry which is preliminary data.</text>
</comment>
<name>A0A1R3KV35_9ROSI</name>
<sequence>MASEVECLRSHFTRKEEERLRNLIDGFPITSHSRSDKRNLN</sequence>